<evidence type="ECO:0000256" key="1">
    <source>
        <dbReference type="SAM" id="MobiDB-lite"/>
    </source>
</evidence>
<evidence type="ECO:0000313" key="2">
    <source>
        <dbReference type="EMBL" id="AJF44423.1"/>
    </source>
</evidence>
<protein>
    <submittedName>
        <fullName evidence="2">Ycf1</fullName>
    </submittedName>
</protein>
<feature type="non-terminal residue" evidence="2">
    <location>
        <position position="265"/>
    </location>
</feature>
<geneLocation type="chloroplast" evidence="2"/>
<dbReference type="AlphaFoldDB" id="A0A0R5YRH2"/>
<feature type="non-terminal residue" evidence="2">
    <location>
        <position position="1"/>
    </location>
</feature>
<sequence>DQKNLGSDPQNQQKGLEKDDAESKSDIDIKNKKKQEREEQKKLMEMVQQTYKNLFLKKHLLSQLDLDPSVDLECIRGLSFGIKMAESPRKRDLSVYTTLLEDFDMGVLAELHKSTKSLLPDFRRLIKSKIIMIDPIRLFKKLDGQSIMYQIISISLVHKNQHQTNQICQEKKSDLLVPDNIPSTRRRREFRIRVCFNSESWRFLDRDPVWVDEYNIRNCVHFLDENKHIDTDRNKLILQLKLFLWPNYRLEDLACMNRYWFNINN</sequence>
<name>A0A0R5YRH2_9MAGN</name>
<reference evidence="2" key="1">
    <citation type="journal article" date="2015" name="Data Brief">
        <title>Molecular and morphological data supporting phylogenetic reconstruction of the genus Goniothalamus (Annonaceae), including a reassessment of previous infrageneric classifications.</title>
        <authorList>
            <person name="Tang C.C."/>
            <person name="Thomas D.C."/>
            <person name="Saunders R.M.K."/>
        </authorList>
    </citation>
    <scope>NUCLEOTIDE SEQUENCE</scope>
</reference>
<keyword evidence="2" id="KW-0150">Chloroplast</keyword>
<reference evidence="2" key="2">
    <citation type="journal article" date="2015" name="Mol. Phylogenet. Evol.">
        <title>Molecular phylogenetics of the species-rich angiosperm genus Goniothalamus (Annonaceae) inferred from nine chloroplast DNA regions: Synapomorphies and putative correlated evolutionary changes in fruit and seed morphology.</title>
        <authorList>
            <person name="Tang C.C."/>
            <person name="Thomas D.C."/>
            <person name="Saunders R.M."/>
        </authorList>
    </citation>
    <scope>NUCLEOTIDE SEQUENCE</scope>
</reference>
<gene>
    <name evidence="2" type="primary">ycf1</name>
</gene>
<feature type="compositionally biased region" description="Basic and acidic residues" evidence="1">
    <location>
        <begin position="15"/>
        <end position="40"/>
    </location>
</feature>
<keyword evidence="2" id="KW-0934">Plastid</keyword>
<feature type="region of interest" description="Disordered" evidence="1">
    <location>
        <begin position="1"/>
        <end position="40"/>
    </location>
</feature>
<organism evidence="2">
    <name type="scientific">Goniothalamus elmeri</name>
    <dbReference type="NCBI Taxonomy" id="1602044"/>
    <lineage>
        <taxon>Eukaryota</taxon>
        <taxon>Viridiplantae</taxon>
        <taxon>Streptophyta</taxon>
        <taxon>Embryophyta</taxon>
        <taxon>Tracheophyta</taxon>
        <taxon>Spermatophyta</taxon>
        <taxon>Magnoliopsida</taxon>
        <taxon>Magnoliidae</taxon>
        <taxon>Magnoliales</taxon>
        <taxon>Annonaceae</taxon>
        <taxon>Annonoideae</taxon>
        <taxon>Annoneae</taxon>
        <taxon>Goniothalamus</taxon>
    </lineage>
</organism>
<feature type="compositionally biased region" description="Polar residues" evidence="1">
    <location>
        <begin position="1"/>
        <end position="14"/>
    </location>
</feature>
<proteinExistence type="predicted"/>
<accession>A0A0R5YRH2</accession>
<dbReference type="EMBL" id="KM819003">
    <property type="protein sequence ID" value="AJF44423.1"/>
    <property type="molecule type" value="Genomic_DNA"/>
</dbReference>